<dbReference type="Proteomes" id="UP000070544">
    <property type="component" value="Unassembled WGS sequence"/>
</dbReference>
<gene>
    <name evidence="1" type="ORF">M427DRAFT_295160</name>
</gene>
<accession>A0A139AHH0</accession>
<sequence>MGWDGLDPFDLSLGGDIDSVTWSAPVISEDVLWILSHCPQICTNTSLTRAVEAILQRWKFINTSNPDLTTMEPNSKLFLPSLEACYFFSGALENLLDEPSLLEHLDKSDSLVIWENGLKIVVESLRGRVKFLGNSGQMWSECGGGLDSWLLLITRLYPPSIIYYGYQRPCTSSSRWNRL</sequence>
<dbReference type="AlphaFoldDB" id="A0A139AHH0"/>
<keyword evidence="2" id="KW-1185">Reference proteome</keyword>
<reference evidence="1 2" key="1">
    <citation type="journal article" date="2015" name="Genome Biol. Evol.">
        <title>Phylogenomic analyses indicate that early fungi evolved digesting cell walls of algal ancestors of land plants.</title>
        <authorList>
            <person name="Chang Y."/>
            <person name="Wang S."/>
            <person name="Sekimoto S."/>
            <person name="Aerts A.L."/>
            <person name="Choi C."/>
            <person name="Clum A."/>
            <person name="LaButti K.M."/>
            <person name="Lindquist E.A."/>
            <person name="Yee Ngan C."/>
            <person name="Ohm R.A."/>
            <person name="Salamov A.A."/>
            <person name="Grigoriev I.V."/>
            <person name="Spatafora J.W."/>
            <person name="Berbee M.L."/>
        </authorList>
    </citation>
    <scope>NUCLEOTIDE SEQUENCE [LARGE SCALE GENOMIC DNA]</scope>
    <source>
        <strain evidence="1 2">JEL478</strain>
    </source>
</reference>
<evidence type="ECO:0000313" key="1">
    <source>
        <dbReference type="EMBL" id="KXS16247.1"/>
    </source>
</evidence>
<protein>
    <submittedName>
        <fullName evidence="1">Uncharacterized protein</fullName>
    </submittedName>
</protein>
<name>A0A139AHH0_GONPJ</name>
<dbReference type="EMBL" id="KQ965754">
    <property type="protein sequence ID" value="KXS16247.1"/>
    <property type="molecule type" value="Genomic_DNA"/>
</dbReference>
<proteinExistence type="predicted"/>
<evidence type="ECO:0000313" key="2">
    <source>
        <dbReference type="Proteomes" id="UP000070544"/>
    </source>
</evidence>
<organism evidence="1 2">
    <name type="scientific">Gonapodya prolifera (strain JEL478)</name>
    <name type="common">Monoblepharis prolifera</name>
    <dbReference type="NCBI Taxonomy" id="1344416"/>
    <lineage>
        <taxon>Eukaryota</taxon>
        <taxon>Fungi</taxon>
        <taxon>Fungi incertae sedis</taxon>
        <taxon>Chytridiomycota</taxon>
        <taxon>Chytridiomycota incertae sedis</taxon>
        <taxon>Monoblepharidomycetes</taxon>
        <taxon>Monoblepharidales</taxon>
        <taxon>Gonapodyaceae</taxon>
        <taxon>Gonapodya</taxon>
    </lineage>
</organism>